<evidence type="ECO:0000313" key="3">
    <source>
        <dbReference type="Proteomes" id="UP000248889"/>
    </source>
</evidence>
<dbReference type="AlphaFoldDB" id="A0A2X0I9B6"/>
<dbReference type="RefSeq" id="WP_111506796.1">
    <property type="nucleotide sequence ID" value="NZ_QKYN01000154.1"/>
</dbReference>
<feature type="domain" description="TfuA-like core" evidence="1">
    <location>
        <begin position="68"/>
        <end position="186"/>
    </location>
</feature>
<proteinExistence type="predicted"/>
<organism evidence="2 3">
    <name type="scientific">Streptacidiphilus pinicola</name>
    <dbReference type="NCBI Taxonomy" id="2219663"/>
    <lineage>
        <taxon>Bacteria</taxon>
        <taxon>Bacillati</taxon>
        <taxon>Actinomycetota</taxon>
        <taxon>Actinomycetes</taxon>
        <taxon>Kitasatosporales</taxon>
        <taxon>Streptomycetaceae</taxon>
        <taxon>Streptacidiphilus</taxon>
    </lineage>
</organism>
<dbReference type="Pfam" id="PF07812">
    <property type="entry name" value="TfuA"/>
    <property type="match status" value="1"/>
</dbReference>
<dbReference type="EMBL" id="QKYN01000154">
    <property type="protein sequence ID" value="RAG81532.1"/>
    <property type="molecule type" value="Genomic_DNA"/>
</dbReference>
<sequence>MARPDRRLTALLGGLQPAVEARPVVYGAPSLQPLDPQLLAQVELRPPVRRGDLARLHERRPGTVVLVDGLFGGSLTVTPAECRELLDAGWTVVGASSMGALRAADLWPLGMIGVGDVYALYRLGTLTSDADVAVALDTDRGHRELTVSTVQLRAVLAAASGEGIIGAAQRTRMARLAERLHWSERSWGACRELWQSAGVPRGVIAHVERLGSDPRTDPKVRDAETALRAVLAHGYIESAAPPQRCCPVCTTPLPGTALFCSGCVSDAHETCL</sequence>
<keyword evidence="3" id="KW-1185">Reference proteome</keyword>
<protein>
    <recommendedName>
        <fullName evidence="1">TfuA-like core domain-containing protein</fullName>
    </recommendedName>
</protein>
<reference evidence="2 3" key="1">
    <citation type="submission" date="2018-06" db="EMBL/GenBank/DDBJ databases">
        <title>Streptacidiphilus pinicola sp. nov., isolated from pine grove soil.</title>
        <authorList>
            <person name="Roh S.G."/>
            <person name="Park S."/>
            <person name="Kim M.-K."/>
            <person name="Yun B.-R."/>
            <person name="Park J."/>
            <person name="Kim M.J."/>
            <person name="Kim Y.S."/>
            <person name="Kim S.B."/>
        </authorList>
    </citation>
    <scope>NUCLEOTIDE SEQUENCE [LARGE SCALE GENOMIC DNA]</scope>
    <source>
        <strain evidence="2 3">MMS16-CNU450</strain>
    </source>
</reference>
<comment type="caution">
    <text evidence="2">The sequence shown here is derived from an EMBL/GenBank/DDBJ whole genome shotgun (WGS) entry which is preliminary data.</text>
</comment>
<evidence type="ECO:0000259" key="1">
    <source>
        <dbReference type="Pfam" id="PF07812"/>
    </source>
</evidence>
<dbReference type="InterPro" id="IPR012924">
    <property type="entry name" value="TfuA_core"/>
</dbReference>
<dbReference type="OrthoDB" id="118811at2"/>
<evidence type="ECO:0000313" key="2">
    <source>
        <dbReference type="EMBL" id="RAG81532.1"/>
    </source>
</evidence>
<accession>A0A2X0I9B6</accession>
<name>A0A2X0I9B6_9ACTN</name>
<dbReference type="Proteomes" id="UP000248889">
    <property type="component" value="Unassembled WGS sequence"/>
</dbReference>
<gene>
    <name evidence="2" type="ORF">DN069_32270</name>
</gene>